<dbReference type="Pfam" id="PF16197">
    <property type="entry name" value="KAsynt_C_assoc"/>
    <property type="match status" value="3"/>
</dbReference>
<dbReference type="CDD" id="cd00833">
    <property type="entry name" value="PKS"/>
    <property type="match status" value="3"/>
</dbReference>
<keyword evidence="4" id="KW-0511">Multifunctional enzyme</keyword>
<dbReference type="Pfam" id="PF02801">
    <property type="entry name" value="Ketoacyl-synt_C"/>
    <property type="match status" value="3"/>
</dbReference>
<dbReference type="PANTHER" id="PTHR43775:SF51">
    <property type="entry name" value="INACTIVE PHENOLPHTHIOCEROL SYNTHESIS POLYKETIDE SYNTHASE TYPE I PKS1-RELATED"/>
    <property type="match status" value="1"/>
</dbReference>
<evidence type="ECO:0000256" key="1">
    <source>
        <dbReference type="ARBA" id="ARBA00022450"/>
    </source>
</evidence>
<reference evidence="10" key="2">
    <citation type="submission" date="2024-06" db="EMBL/GenBank/DDBJ databases">
        <title>Micromonospora mangrovi CCTCC AA 2012012 genome sequences.</title>
        <authorList>
            <person name="Gao J."/>
        </authorList>
    </citation>
    <scope>NUCLEOTIDE SEQUENCE</scope>
    <source>
        <strain evidence="10">CCTCC AA 2012012</strain>
    </source>
</reference>
<feature type="domain" description="Carrier" evidence="7">
    <location>
        <begin position="2416"/>
        <end position="2491"/>
    </location>
</feature>
<dbReference type="InterPro" id="IPR016036">
    <property type="entry name" value="Malonyl_transacylase_ACP-bd"/>
</dbReference>
<evidence type="ECO:0000259" key="8">
    <source>
        <dbReference type="PROSITE" id="PS52004"/>
    </source>
</evidence>
<feature type="domain" description="Carrier" evidence="7">
    <location>
        <begin position="3896"/>
        <end position="3971"/>
    </location>
</feature>
<evidence type="ECO:0000256" key="3">
    <source>
        <dbReference type="ARBA" id="ARBA00022679"/>
    </source>
</evidence>
<dbReference type="Gene3D" id="3.30.70.3290">
    <property type="match status" value="3"/>
</dbReference>
<dbReference type="InterPro" id="IPR018201">
    <property type="entry name" value="Ketoacyl_synth_AS"/>
</dbReference>
<gene>
    <name evidence="10" type="ORF">ABUL08_12110</name>
    <name evidence="9" type="ORF">VK199_12060</name>
</gene>
<dbReference type="GO" id="GO:0004312">
    <property type="term" value="F:fatty acid synthase activity"/>
    <property type="evidence" value="ECO:0007669"/>
    <property type="project" value="TreeGrafter"/>
</dbReference>
<dbReference type="EMBL" id="CP159342">
    <property type="protein sequence ID" value="XCH76798.1"/>
    <property type="molecule type" value="Genomic_DNA"/>
</dbReference>
<dbReference type="Pfam" id="PF00109">
    <property type="entry name" value="ketoacyl-synt"/>
    <property type="match status" value="3"/>
</dbReference>
<dbReference type="InterPro" id="IPR014043">
    <property type="entry name" value="Acyl_transferase_dom"/>
</dbReference>
<dbReference type="Gene3D" id="3.40.47.10">
    <property type="match status" value="3"/>
</dbReference>
<protein>
    <submittedName>
        <fullName evidence="10">Type I polyketide synthase</fullName>
    </submittedName>
</protein>
<dbReference type="Pfam" id="PF00698">
    <property type="entry name" value="Acyl_transf_1"/>
    <property type="match status" value="3"/>
</dbReference>
<dbReference type="InterPro" id="IPR016039">
    <property type="entry name" value="Thiolase-like"/>
</dbReference>
<dbReference type="InterPro" id="IPR014030">
    <property type="entry name" value="Ketoacyl_synth_N"/>
</dbReference>
<dbReference type="InterPro" id="IPR020806">
    <property type="entry name" value="PKS_PP-bd"/>
</dbReference>
<dbReference type="SMART" id="SM00822">
    <property type="entry name" value="PKS_KR"/>
    <property type="match status" value="2"/>
</dbReference>
<dbReference type="SUPFAM" id="SSF52151">
    <property type="entry name" value="FabD/lysophospholipase-like"/>
    <property type="match status" value="3"/>
</dbReference>
<dbReference type="InterPro" id="IPR036736">
    <property type="entry name" value="ACP-like_sf"/>
</dbReference>
<dbReference type="RefSeq" id="WP_350937509.1">
    <property type="nucleotide sequence ID" value="NZ_CP157762.1"/>
</dbReference>
<dbReference type="Gene3D" id="3.40.366.10">
    <property type="entry name" value="Malonyl-Coenzyme A Acyl Carrier Protein, domain 2"/>
    <property type="match status" value="3"/>
</dbReference>
<evidence type="ECO:0000256" key="4">
    <source>
        <dbReference type="ARBA" id="ARBA00023268"/>
    </source>
</evidence>
<dbReference type="SUPFAM" id="SSF47336">
    <property type="entry name" value="ACP-like"/>
    <property type="match status" value="3"/>
</dbReference>
<dbReference type="InterPro" id="IPR057326">
    <property type="entry name" value="KR_dom"/>
</dbReference>
<dbReference type="SMART" id="SM01294">
    <property type="entry name" value="PKS_PP_betabranch"/>
    <property type="match status" value="3"/>
</dbReference>
<dbReference type="PROSITE" id="PS52004">
    <property type="entry name" value="KS3_2"/>
    <property type="match status" value="3"/>
</dbReference>
<dbReference type="Gene3D" id="1.10.1200.10">
    <property type="entry name" value="ACP-like"/>
    <property type="match status" value="3"/>
</dbReference>
<dbReference type="InterPro" id="IPR016035">
    <property type="entry name" value="Acyl_Trfase/lysoPLipase"/>
</dbReference>
<dbReference type="SUPFAM" id="SSF51735">
    <property type="entry name" value="NAD(P)-binding Rossmann-fold domains"/>
    <property type="match status" value="4"/>
</dbReference>
<dbReference type="InterPro" id="IPR036291">
    <property type="entry name" value="NAD(P)-bd_dom_sf"/>
</dbReference>
<dbReference type="InterPro" id="IPR013968">
    <property type="entry name" value="PKS_KR"/>
</dbReference>
<dbReference type="SMART" id="SM00823">
    <property type="entry name" value="PKS_PP"/>
    <property type="match status" value="3"/>
</dbReference>
<sequence>MTVDVAAGSHPEPVAIVGLSCRLPGAADPTAFWRLLCDGTDAVTEVPAGREPVGGRRGGFLDDVDRFDAGFFGITPRAAAVLDPQQRLVLELAWEALEDARIVPDDLRHTATGVFVGAMRDDYAALLNRGGATAANHHAMPGVSRGVIANRVSHVLDLHGPSLVIDAGQASSLVAVHHAVHSLRRGETGLALAGGVNLNLARETGVVAEEFGGLSPDGRCHTFDARANGFVRGEGGALVVLKLLSDAVAAGDRVHAVILGGAVNHDGTTEGIAVPSRQAQTDLLRQAYASAALPPDAVQYVELHGTGTPVGDPIEAAALGAALGAAREPSRPLLVGSVKTNVGHLEGAAGITGLLKAVLSLTHRHLPATLHHERPHPDIPLAELGLRVVCEPTGWPTTDGPRVAGVSAFGMGGTNCHLVLAEAPTTDVGPPAPAPTPAVLPWLVSGRTAAALRGQASALRPLADTADPLDVAWSLASTRARFAERAVVVGDHAAGLAALAAGEPAATVVSGVAGPVGRTVFVFPGQGAQWVGMGGALLDSSPVFAETVAEGATVLSDLVDWSIVDVLRGTPDAVSLDRVDVVQPASFVVMVGLAAVWRSYGVRPAAVVGHSQGEVAAACVAGVLSLSDALRIVVARSRAVAELSAGSGAMASLRMPVEQAEALLAGLAARAESAESAGRASGAGEPDRAGRVGIAAVNSPSQVVISGEVAAVEDVLAECERTGVRARRIAVDYASHSPAMDALADRLAAELADVTARPAQVPWLSTVTGEYVEALETGYWFRNLREPVRFADAIARLAREGHGVFVEVSSHPVLVAAVEETAELVGGEPVVVTGTLRRDDGGPDRLVAGLAEAWVRGVDVDWSAAFPDDPRPGVVDLPTYAFQRQRHWLDTVAAEPTGEETDADGLRARLSAAAPADRRRSLLDLVRAHAAAILGHDDATAVPARTALRELGVDSQSALRLRHRLGAALGVTLPTTVLFDHPTADRLADHLAALLDAAPVTVARAPHDGAPVRPAPAHRDGNADEPIAIVGMGCRLPGGVHSPEQLWDLLDAGTDAVSPFPTDRGWDLRRLRHDPDRPGGSTVALGGFLHDAADFDPEFFGISPREALAMDPQQRLLLETSWEALERAGIDPSRLAGSRTGVFVGAMAQEYGPRMHEASDGLEGYLLTGTTGSTMSGRIAYVLGLEGPALTVDTACSAALVAIHLAVRSLRSGECGLALAGAATVMARPGIFVEFSRQRGLAPDGRVKAFSDHADGTGWGEGVGTLVLERLSDARRNGHPVLAVLAGTAVNSDGASNGLTAPNGLSQQRVIRQALADAGLRPADVDAVEAHGTGTVLGDPIEAGALIETYGRDREPDAPLWLGSLKTNIGHTQAAAGLAGVIKMVESLRRGVLPRSLHADPPSSHVDWSAGTVRLLTEARPWPAGARPRRAGVSAFGVSGTNAHVILAEATGDGTAPPPADRPADATTAEPEVDATSADDRPLPYLLSARTPQALAEQARLLRARLRDAHVRPVDLAYTLGVGRARFDRRAAFLAAGRDELDRALAVLADGGEAPGLAYGRPAGDDRVVLVFPGQGGQWPGMATDLLDTEPVFADRIADCERALAEFVDWSLTDVLRGAPGAPTLERVDVVQPVLFAVMVSLAALWQAHGVRPAAVVGHSQGEIAAACVAGALSLRDAARVVALRSRALRGTLAGHGTMASVLAPVDTVRALIARWDGRISVAATNGPRSVVVSGDTDAVAGLLAECAAADLHARAVPVDYASHSAQVETLRAELADLLAPVRPRPAEVPFWSTVTAGPLDGTALDADYWYRNLRGTVRFDETTTLLAGAGHRIFVEVSPHPTLTSAVAETLEHADAPDGVAVGSLRRGDPGPGCFRASLAQVYAHGVEPDWADALAAHHPRRVDLPTYPFQRQRYWWTPPAPTATTPTTATPDWRYEVAWQPVADVTGPLLAGEWLVLAGAHTATTPRYADVVTALREHGADVLPVTLPDDASRPAALAPALAGHTPAGVLSLLALDGPDDPVTAVADLAAQLRDLAAAGITAPLWCVTRHAVRTAAGEPAPELAPAALWAAGRAAAVEQPRGWGGLVDLPDGWDRRTGQRLVAVLTGTGGEDQVAVRPSGAYARRLRRATPAAAVRSWRAHGTVLVTGGTGALGVRLARWLAGRGAERIVLLSRRGAEAPEVAPLAADLADLGVVLDVTATDVTDRAALRDVLAGLDRPPTAVFHAAGVCELDPVTRTDADQLRRVLAAKVDGARHLDELLADTPLDAFVLFSSISATWGVAEHAAYGAANACLDALAERRRDRGLAATSIAWGPWGGGGMIDPGRWAELAATGLPVLDADRALDALQVLLDHDETTPVVADVDWDRFVPVYSSSRPSPLLADLAAAPAGTDPGTPVGALGARLAALPEADQRDLLLDLVRRHTATVLGHADPGAVAADRAFKDLGFGSLTAVELRNRLAAATDLRLPTTLVFDHPTPDRLARHLWQEAHGRLPQAEPTRTVAADADEPLAIVGMACRLPGDVARPDDLWRLLRDGADAVGGLPTDRGWDTDALFDPDPDRPGTSYTRAGGFLARAAEFDHDFFGISAREALAMDPQQRLLLEASWEALEDAGLVPADLAGSDTGVFAGVLAADYGQPHGMPGELEGYRVTGAAPSVASGRLAYTFGFTGPALTVDTACSSSLVALHLAGRALRAGECDRALVAGAAVMSTPDPMISFSRQRALSPDGRCRSFADDADGFGMAEGVAVLVVERLSDARRNGHRVLAVVRGSAVNQDGASNGLTAPNGPSQQRVIRQALANAGLSASDVDVVEAHGTGTSLGDPIEAQAVIATYGQDRPADRPLWLGSVKSNIGHTQTAAGLVGVLKMVLALRHGMLPRTLHAERPSSRIDWTAGTVRLLTEERQWPRTGQRPRRAGVSAFGISGTNAHVIVEEPPAEPARPQPAPAVGPTVPWLLSARSAAALTDQASALRPLADTADPLEVAWSLASTRSRLAERAVVVGDHAAGLAALAAGEPAATVVSGVAGPVGRTVFVFPGQGAQWVGMGGGLLDASPVFAETVAECAAVLSGLVDWSVVDVLRGSPDAVSLDRVDVVQPASFVVMVGLAAVWRSYGVRPAAVVGHSQGEVAAACVAGVLSLSDALRIVVARSRAVAELSAGSGAMASLRMPVEQAEALLADLAARAESADRADDAGRAGRVGVAAVNSPSQVVVSGEVAAVEDVLAECEQTGVRARRIAVDYASHSPAMDALADRLAVELADVTAHPAQVPWLSTVSGEYVEGLDAGYWFRNLREPVRFADAVSRLAGEGHGVFVEVSSHPVLAAAVEETVESGEPAVVTGTLRRDDGDLDRFLLSAGALWTHGVDVDWTAAFGDPRPARIDLPTYPFRRTRHWIEAPAAATARQEAAQLDGWRYRLDWVPVPTTGESRLDGTWLLVTPRADVHPDLVDAVTAGLTAHGASVRRRTAAQLTGVPSDVVGVLNLTGLDESPHPTQPAVSTGLVDTVAVVKALGTLSADAPLWTVTRQAVGVGADDPVAHPGQAQLWGLGVVLGIDEPHRHVGQVDLPAVVDDDTVARLAAALAGTTGENEVAVRHGTLLGRRLVPAPAGTVDPWQPRGTVLVTGGTGALGAHVARWAAANGAAHLVLTSRRGADAPGAKELHRELAELGAQVTIAACDVADADDLAAVLAAIPADEPLTAVVHAAGITQPEIPVGDLTPDVLAPILRVKVDGARHLDALTADLPLDAFVLFSSGAGTWGDSGKGGYAAANAHLDALAHQRRSRGRTATSVAWGAWGGGGMVEGEVADLLTRRGVRLMRPESAVRALAVAVGAGDAAVAVASLDLSRFLPLYTMSRPRRLVDQLRADPAAPDGAAAAEPATGENPLAARLAGQSAEEQEAALTAVIRREVAAVLKAGRPEDVPPRRAFKELGFDSLTALEFRNRLATATGLRLPATLVFDHPTPATLARHLRGELTGGTRTLLAELDRFEADLSALPEGDPTRVDVVARLRDLLRRAEPTTAVEEPHDDLSTATDDEIFELIDRELGI</sequence>
<dbReference type="InterPro" id="IPR020841">
    <property type="entry name" value="PKS_Beta-ketoAc_synthase_dom"/>
</dbReference>
<feature type="domain" description="Ketosynthase family 3 (KS3)" evidence="8">
    <location>
        <begin position="1024"/>
        <end position="1449"/>
    </location>
</feature>
<keyword evidence="1" id="KW-0596">Phosphopantetheine</keyword>
<dbReference type="SUPFAM" id="SSF53901">
    <property type="entry name" value="Thiolase-like"/>
    <property type="match status" value="3"/>
</dbReference>
<feature type="region of interest" description="Disordered" evidence="6">
    <location>
        <begin position="1451"/>
        <end position="1481"/>
    </location>
</feature>
<dbReference type="InterPro" id="IPR050091">
    <property type="entry name" value="PKS_NRPS_Biosynth_Enz"/>
</dbReference>
<keyword evidence="5" id="KW-0012">Acyltransferase</keyword>
<dbReference type="SMART" id="SM00827">
    <property type="entry name" value="PKS_AT"/>
    <property type="match status" value="3"/>
</dbReference>
<keyword evidence="3" id="KW-0808">Transferase</keyword>
<dbReference type="FunFam" id="3.40.47.10:FF:000019">
    <property type="entry name" value="Polyketide synthase type I"/>
    <property type="match status" value="2"/>
</dbReference>
<keyword evidence="2" id="KW-0597">Phosphoprotein</keyword>
<dbReference type="InterPro" id="IPR032821">
    <property type="entry name" value="PKS_assoc"/>
</dbReference>
<dbReference type="CDD" id="cd08952">
    <property type="entry name" value="KR_1_SDR_x"/>
    <property type="match status" value="2"/>
</dbReference>
<dbReference type="SMART" id="SM00825">
    <property type="entry name" value="PKS_KS"/>
    <property type="match status" value="3"/>
</dbReference>
<dbReference type="GO" id="GO:0004315">
    <property type="term" value="F:3-oxoacyl-[acyl-carrier-protein] synthase activity"/>
    <property type="evidence" value="ECO:0007669"/>
    <property type="project" value="InterPro"/>
</dbReference>
<name>A0AAU8HKP8_9ACTN</name>
<dbReference type="PROSITE" id="PS50075">
    <property type="entry name" value="CARRIER"/>
    <property type="match status" value="3"/>
</dbReference>
<dbReference type="Gene3D" id="3.40.50.720">
    <property type="entry name" value="NAD(P)-binding Rossmann-like Domain"/>
    <property type="match status" value="2"/>
</dbReference>
<dbReference type="EMBL" id="CP157762">
    <property type="protein sequence ID" value="XBP96094.1"/>
    <property type="molecule type" value="Genomic_DNA"/>
</dbReference>
<evidence type="ECO:0000313" key="9">
    <source>
        <dbReference type="EMBL" id="XBP96094.1"/>
    </source>
</evidence>
<dbReference type="FunFam" id="1.10.1200.10:FF:000007">
    <property type="entry name" value="Probable polyketide synthase pks17"/>
    <property type="match status" value="2"/>
</dbReference>
<accession>A0AAU8HKP8</accession>
<feature type="domain" description="Carrier" evidence="7">
    <location>
        <begin position="920"/>
        <end position="995"/>
    </location>
</feature>
<evidence type="ECO:0000259" key="7">
    <source>
        <dbReference type="PROSITE" id="PS50075"/>
    </source>
</evidence>
<feature type="domain" description="Ketosynthase family 3 (KS3)" evidence="8">
    <location>
        <begin position="11"/>
        <end position="422"/>
    </location>
</feature>
<reference evidence="9" key="1">
    <citation type="submission" date="2024-01" db="EMBL/GenBank/DDBJ databases">
        <title>The genome sequence of Micromonospora mangrovi CCTCC AA 2012012.</title>
        <authorList>
            <person name="Gao J."/>
        </authorList>
    </citation>
    <scope>NUCLEOTIDE SEQUENCE</scope>
    <source>
        <strain evidence="9">CCTCC AA 2012012</strain>
    </source>
</reference>
<dbReference type="FunFam" id="3.40.366.10:FF:000002">
    <property type="entry name" value="Probable polyketide synthase 2"/>
    <property type="match status" value="3"/>
</dbReference>
<dbReference type="PANTHER" id="PTHR43775">
    <property type="entry name" value="FATTY ACID SYNTHASE"/>
    <property type="match status" value="1"/>
</dbReference>
<dbReference type="InterPro" id="IPR001227">
    <property type="entry name" value="Ac_transferase_dom_sf"/>
</dbReference>
<feature type="domain" description="Ketosynthase family 3 (KS3)" evidence="8">
    <location>
        <begin position="2509"/>
        <end position="2935"/>
    </location>
</feature>
<dbReference type="GO" id="GO:0006633">
    <property type="term" value="P:fatty acid biosynthetic process"/>
    <property type="evidence" value="ECO:0007669"/>
    <property type="project" value="InterPro"/>
</dbReference>
<dbReference type="GO" id="GO:0031177">
    <property type="term" value="F:phosphopantetheine binding"/>
    <property type="evidence" value="ECO:0007669"/>
    <property type="project" value="InterPro"/>
</dbReference>
<dbReference type="PROSITE" id="PS00606">
    <property type="entry name" value="KS3_1"/>
    <property type="match status" value="2"/>
</dbReference>
<evidence type="ECO:0000256" key="2">
    <source>
        <dbReference type="ARBA" id="ARBA00022553"/>
    </source>
</evidence>
<dbReference type="InterPro" id="IPR009081">
    <property type="entry name" value="PP-bd_ACP"/>
</dbReference>
<dbReference type="SUPFAM" id="SSF55048">
    <property type="entry name" value="Probable ACP-binding domain of malonyl-CoA ACP transacylase"/>
    <property type="match status" value="3"/>
</dbReference>
<evidence type="ECO:0000313" key="10">
    <source>
        <dbReference type="EMBL" id="XCH76798.1"/>
    </source>
</evidence>
<dbReference type="Pfam" id="PF00550">
    <property type="entry name" value="PP-binding"/>
    <property type="match status" value="3"/>
</dbReference>
<proteinExistence type="predicted"/>
<evidence type="ECO:0000256" key="6">
    <source>
        <dbReference type="SAM" id="MobiDB-lite"/>
    </source>
</evidence>
<organism evidence="10">
    <name type="scientific">Micromonospora sp. CCTCC AA 2012012</name>
    <dbReference type="NCBI Taxonomy" id="3111921"/>
    <lineage>
        <taxon>Bacteria</taxon>
        <taxon>Bacillati</taxon>
        <taxon>Actinomycetota</taxon>
        <taxon>Actinomycetes</taxon>
        <taxon>Micromonosporales</taxon>
        <taxon>Micromonosporaceae</taxon>
        <taxon>Micromonospora</taxon>
    </lineage>
</organism>
<dbReference type="Pfam" id="PF08659">
    <property type="entry name" value="KR"/>
    <property type="match status" value="2"/>
</dbReference>
<dbReference type="InterPro" id="IPR014031">
    <property type="entry name" value="Ketoacyl_synth_C"/>
</dbReference>
<evidence type="ECO:0000256" key="5">
    <source>
        <dbReference type="ARBA" id="ARBA00023315"/>
    </source>
</evidence>